<protein>
    <submittedName>
        <fullName evidence="1">Phage nucleotide-binding protein</fullName>
    </submittedName>
</protein>
<dbReference type="InterPro" id="IPR027417">
    <property type="entry name" value="P-loop_NTPase"/>
</dbReference>
<dbReference type="Pfam" id="PF13479">
    <property type="entry name" value="AAA_24"/>
    <property type="match status" value="1"/>
</dbReference>
<dbReference type="NCBIfam" id="TIGR01618">
    <property type="entry name" value="phage_P_loop"/>
    <property type="match status" value="1"/>
</dbReference>
<comment type="caution">
    <text evidence="1">The sequence shown here is derived from an EMBL/GenBank/DDBJ whole genome shotgun (WGS) entry which is preliminary data.</text>
</comment>
<dbReference type="SUPFAM" id="SSF52540">
    <property type="entry name" value="P-loop containing nucleoside triphosphate hydrolases"/>
    <property type="match status" value="1"/>
</dbReference>
<dbReference type="InterPro" id="IPR006505">
    <property type="entry name" value="Phage_nucleotide-bp"/>
</dbReference>
<name>A0A2U1D335_9LACO</name>
<gene>
    <name evidence="1" type="ORF">C7384_1193</name>
</gene>
<organism evidence="1 2">
    <name type="scientific">Convivina intestini</name>
    <dbReference type="NCBI Taxonomy" id="1505726"/>
    <lineage>
        <taxon>Bacteria</taxon>
        <taxon>Bacillati</taxon>
        <taxon>Bacillota</taxon>
        <taxon>Bacilli</taxon>
        <taxon>Lactobacillales</taxon>
        <taxon>Lactobacillaceae</taxon>
        <taxon>Convivina</taxon>
    </lineage>
</organism>
<dbReference type="AlphaFoldDB" id="A0A2U1D335"/>
<evidence type="ECO:0000313" key="1">
    <source>
        <dbReference type="EMBL" id="PVY82084.1"/>
    </source>
</evidence>
<reference evidence="1 2" key="1">
    <citation type="submission" date="2018-04" db="EMBL/GenBank/DDBJ databases">
        <title>Genomic Encyclopedia of Type Strains, Phase IV (KMG-IV): sequencing the most valuable type-strain genomes for metagenomic binning, comparative biology and taxonomic classification.</title>
        <authorList>
            <person name="Goeker M."/>
        </authorList>
    </citation>
    <scope>NUCLEOTIDE SEQUENCE [LARGE SCALE GENOMIC DNA]</scope>
    <source>
        <strain evidence="1 2">DSM 28795</strain>
    </source>
</reference>
<evidence type="ECO:0000313" key="2">
    <source>
        <dbReference type="Proteomes" id="UP000245433"/>
    </source>
</evidence>
<dbReference type="EMBL" id="QEKT01000019">
    <property type="protein sequence ID" value="PVY82084.1"/>
    <property type="molecule type" value="Genomic_DNA"/>
</dbReference>
<proteinExistence type="predicted"/>
<sequence length="228" mass="25513">MNMITFQPGHIVPAGNMYFIYGDGGTGKTSLSKLFNGRKVLFSFDGSYNALVDTDDTFVFAFDHSDAPNLQGNVWQLISQAAMSDKFDTIILDNVTALQNWVLENIDGASKDGRQNYQKLQVWFRDLGMLLRSSKKTVLATAHQIDNGSNGLDGKGRFEADMNAKTFNAFTAPFDVVGRIYKEQSKRYIDLDSEQGNHAKNRLDERTLIGANELLQPQQEVKLEEKTA</sequence>
<accession>A0A2U1D335</accession>
<dbReference type="Gene3D" id="3.40.50.300">
    <property type="entry name" value="P-loop containing nucleotide triphosphate hydrolases"/>
    <property type="match status" value="1"/>
</dbReference>
<dbReference type="Proteomes" id="UP000245433">
    <property type="component" value="Unassembled WGS sequence"/>
</dbReference>
<keyword evidence="2" id="KW-1185">Reference proteome</keyword>